<sequence>MMNHFLLNTSIISLLITIAICVNGLKTEKQFCKQMRGSTQLFEGDPFGRNQSWQKYTKKKYFFRKNNSLHHNDMKKKKKKKKKKKEICNAIPYCSIKIPNWNIHLKKIIQKYILRKNDKETDNTIHPLKNCLWEINIYNFFLQKQTSFNIYIYENGKIKTSDDLEGTWFYDNYHITWCVEYEDRKVYYTAELLWNNENSKLIKGIIYEEKKKKRSILPSSFFRKILGSFEGKIHI</sequence>
<protein>
    <recommendedName>
        <fullName evidence="4">Fam-a protein</fullName>
    </recommendedName>
</protein>
<evidence type="ECO:0000313" key="3">
    <source>
        <dbReference type="Proteomes" id="UP000243200"/>
    </source>
</evidence>
<feature type="chain" id="PRO_5008677792" description="Fam-a protein" evidence="1">
    <location>
        <begin position="25"/>
        <end position="235"/>
    </location>
</feature>
<gene>
    <name evidence="2" type="primary">PowCR01_000132100</name>
    <name evidence="2" type="ORF">POWCR01_000132100</name>
</gene>
<accession>A0A1C3KIE4</accession>
<proteinExistence type="predicted"/>
<name>A0A1C3KIE4_PLAOA</name>
<evidence type="ECO:0000313" key="2">
    <source>
        <dbReference type="EMBL" id="SBT73562.1"/>
    </source>
</evidence>
<feature type="signal peptide" evidence="1">
    <location>
        <begin position="1"/>
        <end position="24"/>
    </location>
</feature>
<dbReference type="EMBL" id="FLRJ01000426">
    <property type="protein sequence ID" value="SBT73562.1"/>
    <property type="molecule type" value="Genomic_DNA"/>
</dbReference>
<dbReference type="AlphaFoldDB" id="A0A1C3KIE4"/>
<dbReference type="VEuPathDB" id="PlasmoDB:POWCR01_000132100"/>
<organism evidence="2 3">
    <name type="scientific">Plasmodium ovale</name>
    <name type="common">malaria parasite P. ovale</name>
    <dbReference type="NCBI Taxonomy" id="36330"/>
    <lineage>
        <taxon>Eukaryota</taxon>
        <taxon>Sar</taxon>
        <taxon>Alveolata</taxon>
        <taxon>Apicomplexa</taxon>
        <taxon>Aconoidasida</taxon>
        <taxon>Haemosporida</taxon>
        <taxon>Plasmodiidae</taxon>
        <taxon>Plasmodium</taxon>
        <taxon>Plasmodium (Plasmodium)</taxon>
    </lineage>
</organism>
<dbReference type="Proteomes" id="UP000243200">
    <property type="component" value="Unassembled WGS sequence"/>
</dbReference>
<reference evidence="2 3" key="1">
    <citation type="submission" date="2016-06" db="EMBL/GenBank/DDBJ databases">
        <authorList>
            <consortium name="Pathogen Informatics"/>
        </authorList>
    </citation>
    <scope>NUCLEOTIDE SEQUENCE [LARGE SCALE GENOMIC DNA]</scope>
</reference>
<dbReference type="OrthoDB" id="369837at2759"/>
<dbReference type="VEuPathDB" id="PlasmoDB:PocGH01_12032700"/>
<evidence type="ECO:0000256" key="1">
    <source>
        <dbReference type="SAM" id="SignalP"/>
    </source>
</evidence>
<keyword evidence="1" id="KW-0732">Signal</keyword>
<evidence type="ECO:0008006" key="4">
    <source>
        <dbReference type="Google" id="ProtNLM"/>
    </source>
</evidence>